<evidence type="ECO:0000256" key="1">
    <source>
        <dbReference type="SAM" id="Phobius"/>
    </source>
</evidence>
<dbReference type="EMBL" id="QNRH01000001">
    <property type="protein sequence ID" value="RBO98988.1"/>
    <property type="molecule type" value="Genomic_DNA"/>
</dbReference>
<name>A0A366EC31_9HYPH</name>
<keyword evidence="3" id="KW-1185">Reference proteome</keyword>
<comment type="caution">
    <text evidence="2">The sequence shown here is derived from an EMBL/GenBank/DDBJ whole genome shotgun (WGS) entry which is preliminary data.</text>
</comment>
<reference evidence="2 3" key="1">
    <citation type="submission" date="2018-06" db="EMBL/GenBank/DDBJ databases">
        <title>Genomic Encyclopedia of Type Strains, Phase IV (KMG-IV): sequencing the most valuable type-strain genomes for metagenomic binning, comparative biology and taxonomic classification.</title>
        <authorList>
            <person name="Goeker M."/>
        </authorList>
    </citation>
    <scope>NUCLEOTIDE SEQUENCE [LARGE SCALE GENOMIC DNA]</scope>
    <source>
        <strain evidence="2 3">DSM 25619</strain>
    </source>
</reference>
<proteinExistence type="predicted"/>
<feature type="transmembrane region" description="Helical" evidence="1">
    <location>
        <begin position="36"/>
        <end position="57"/>
    </location>
</feature>
<organism evidence="2 3">
    <name type="scientific">Pseudochrobactrum asaccharolyticum</name>
    <dbReference type="NCBI Taxonomy" id="354351"/>
    <lineage>
        <taxon>Bacteria</taxon>
        <taxon>Pseudomonadati</taxon>
        <taxon>Pseudomonadota</taxon>
        <taxon>Alphaproteobacteria</taxon>
        <taxon>Hyphomicrobiales</taxon>
        <taxon>Brucellaceae</taxon>
        <taxon>Pseudochrobactrum</taxon>
    </lineage>
</organism>
<dbReference type="OrthoDB" id="8454005at2"/>
<sequence length="102" mass="11220">MTKLIIRFYPDLIAAICGLLIIPWIIGVPGQPTQTILSGWTLGLITMGGYLVIYQCVKSFQASARYKKNASLQQPVSAILNMSALCLMPAMLIALLLLFYVE</sequence>
<keyword evidence="1" id="KW-0472">Membrane</keyword>
<feature type="transmembrane region" description="Helical" evidence="1">
    <location>
        <begin position="12"/>
        <end position="30"/>
    </location>
</feature>
<protein>
    <submittedName>
        <fullName evidence="2">Uncharacterized protein</fullName>
    </submittedName>
</protein>
<keyword evidence="1" id="KW-1133">Transmembrane helix</keyword>
<keyword evidence="1" id="KW-0812">Transmembrane</keyword>
<dbReference type="Proteomes" id="UP000252893">
    <property type="component" value="Unassembled WGS sequence"/>
</dbReference>
<gene>
    <name evidence="2" type="ORF">DFR47_101597</name>
</gene>
<feature type="transmembrane region" description="Helical" evidence="1">
    <location>
        <begin position="78"/>
        <end position="101"/>
    </location>
</feature>
<dbReference type="AlphaFoldDB" id="A0A366EC31"/>
<evidence type="ECO:0000313" key="2">
    <source>
        <dbReference type="EMBL" id="RBO98988.1"/>
    </source>
</evidence>
<evidence type="ECO:0000313" key="3">
    <source>
        <dbReference type="Proteomes" id="UP000252893"/>
    </source>
</evidence>
<accession>A0A366EC31</accession>
<dbReference type="RefSeq" id="WP_147245474.1">
    <property type="nucleotide sequence ID" value="NZ_JBHEEG010000005.1"/>
</dbReference>